<dbReference type="OrthoDB" id="1262557at2"/>
<dbReference type="EMBL" id="CP033926">
    <property type="protein sequence ID" value="AZB00882.1"/>
    <property type="molecule type" value="Genomic_DNA"/>
</dbReference>
<evidence type="ECO:0000313" key="3">
    <source>
        <dbReference type="Proteomes" id="UP000186106"/>
    </source>
</evidence>
<evidence type="ECO:0000313" key="4">
    <source>
        <dbReference type="Proteomes" id="UP000279541"/>
    </source>
</evidence>
<evidence type="ECO:0000313" key="2">
    <source>
        <dbReference type="EMBL" id="SIS33327.1"/>
    </source>
</evidence>
<gene>
    <name evidence="1" type="ORF">EG359_15255</name>
    <name evidence="2" type="ORF">SAMN05421768_103244</name>
</gene>
<reference evidence="1 4" key="2">
    <citation type="submission" date="2018-11" db="EMBL/GenBank/DDBJ databases">
        <title>Proposal to divide the Flavobacteriaceae and reorganize its genera based on Amino Acid Identity values calculated from whole genome sequences.</title>
        <authorList>
            <person name="Nicholson A.C."/>
            <person name="Gulvik C.A."/>
            <person name="Whitney A.M."/>
            <person name="Humrighouse B.W."/>
            <person name="Bell M."/>
            <person name="Holmes B."/>
            <person name="Steigerwalt A.G."/>
            <person name="Villarma A."/>
            <person name="Sheth M."/>
            <person name="Batra D."/>
            <person name="Pryor J."/>
            <person name="Bernardet J.-F."/>
            <person name="Hugo C."/>
            <person name="Kampfer P."/>
            <person name="Newman J."/>
            <person name="McQuiston J.R."/>
        </authorList>
    </citation>
    <scope>NUCLEOTIDE SEQUENCE [LARGE SCALE GENOMIC DNA]</scope>
    <source>
        <strain evidence="1 4">DSM 16927</strain>
    </source>
</reference>
<protein>
    <submittedName>
        <fullName evidence="2">Uncharacterized protein</fullName>
    </submittedName>
</protein>
<accession>A0A1N7I8C8</accession>
<reference evidence="2 3" key="1">
    <citation type="submission" date="2017-01" db="EMBL/GenBank/DDBJ databases">
        <authorList>
            <person name="Mah S.A."/>
            <person name="Swanson W.J."/>
            <person name="Moy G.W."/>
            <person name="Vacquier V.D."/>
        </authorList>
    </citation>
    <scope>NUCLEOTIDE SEQUENCE [LARGE SCALE GENOMIC DNA]</scope>
    <source>
        <strain evidence="2 3">DSM 16927</strain>
    </source>
</reference>
<dbReference type="EMBL" id="FTNZ01000003">
    <property type="protein sequence ID" value="SIS33327.1"/>
    <property type="molecule type" value="Genomic_DNA"/>
</dbReference>
<keyword evidence="4" id="KW-1185">Reference proteome</keyword>
<dbReference type="RefSeq" id="WP_076352982.1">
    <property type="nucleotide sequence ID" value="NZ_CAMIMN010000139.1"/>
</dbReference>
<dbReference type="KEGG" id="cjt:EG359_15255"/>
<dbReference type="Proteomes" id="UP000186106">
    <property type="component" value="Unassembled WGS sequence"/>
</dbReference>
<dbReference type="Proteomes" id="UP000279541">
    <property type="component" value="Chromosome"/>
</dbReference>
<dbReference type="AlphaFoldDB" id="A0A1N7I8C8"/>
<name>A0A1N7I8C8_9FLAO</name>
<evidence type="ECO:0000313" key="1">
    <source>
        <dbReference type="EMBL" id="AZB00882.1"/>
    </source>
</evidence>
<sequence>MSDFIVLAKDFVANESAVVDIKPFGFGSTLVFQNKTGQLAKFLWQSNDVEKKGYFKEVMNDLGVKIAHYDGFITVTNGGGGQHLEVELLG</sequence>
<proteinExistence type="predicted"/>
<organism evidence="2 3">
    <name type="scientific">Chryseobacterium joostei</name>
    <dbReference type="NCBI Taxonomy" id="112234"/>
    <lineage>
        <taxon>Bacteria</taxon>
        <taxon>Pseudomonadati</taxon>
        <taxon>Bacteroidota</taxon>
        <taxon>Flavobacteriia</taxon>
        <taxon>Flavobacteriales</taxon>
        <taxon>Weeksellaceae</taxon>
        <taxon>Chryseobacterium group</taxon>
        <taxon>Chryseobacterium</taxon>
    </lineage>
</organism>